<evidence type="ECO:0008006" key="3">
    <source>
        <dbReference type="Google" id="ProtNLM"/>
    </source>
</evidence>
<gene>
    <name evidence="1" type="ORF">FB558_8238</name>
</gene>
<evidence type="ECO:0000313" key="2">
    <source>
        <dbReference type="Proteomes" id="UP000315677"/>
    </source>
</evidence>
<sequence>MTVLERDPAPPPATPEEWVRPTVPQARQAHSTMALGRAILARRMPDVLAALLAGGAVEHPLAGYAPPTAAGAADPALLADLVPLACRRSLYQCVLRHCVEEQPGVDLRTGVTVTGLRWRPGTPPQADGVTTREHGTLDADVVLDATGRRTALPRWAREAGAEVVERVEDTELVYYTRFFRVLDPAAMPRMARGNATVLVLDGVCAFAFLCDNASVAVAIARHTHDRALERLRDPDLFDRAARTVPPIAPWADPDHVAPISGVAVMGGIRNTLRSPLRDGRPVLLGVYPIGDALAITDPTFGRGLSLALAQAEIVADGLRVEPDPGTVQSTLIGHGLAAVAETHWWDSVRHDRARANRWRATIGLPPGPAAPPTAVPMPIAGAASMADAHVWVRLMRAVHLLEPPGSVFDDGDLAEHIATLDLAAPRPPARRTDLLAALEDDLLTTG</sequence>
<reference evidence="1 2" key="1">
    <citation type="submission" date="2019-06" db="EMBL/GenBank/DDBJ databases">
        <title>Sequencing the genomes of 1000 actinobacteria strains.</title>
        <authorList>
            <person name="Klenk H.-P."/>
        </authorList>
    </citation>
    <scope>NUCLEOTIDE SEQUENCE [LARGE SCALE GENOMIC DNA]</scope>
    <source>
        <strain evidence="1 2">DSM 45301</strain>
    </source>
</reference>
<dbReference type="InterPro" id="IPR036188">
    <property type="entry name" value="FAD/NAD-bd_sf"/>
</dbReference>
<comment type="caution">
    <text evidence="1">The sequence shown here is derived from an EMBL/GenBank/DDBJ whole genome shotgun (WGS) entry which is preliminary data.</text>
</comment>
<dbReference type="Proteomes" id="UP000315677">
    <property type="component" value="Unassembled WGS sequence"/>
</dbReference>
<dbReference type="Gene3D" id="3.50.50.60">
    <property type="entry name" value="FAD/NAD(P)-binding domain"/>
    <property type="match status" value="1"/>
</dbReference>
<name>A0A543CX89_9PSEU</name>
<proteinExistence type="predicted"/>
<organism evidence="1 2">
    <name type="scientific">Pseudonocardia kunmingensis</name>
    <dbReference type="NCBI Taxonomy" id="630975"/>
    <lineage>
        <taxon>Bacteria</taxon>
        <taxon>Bacillati</taxon>
        <taxon>Actinomycetota</taxon>
        <taxon>Actinomycetes</taxon>
        <taxon>Pseudonocardiales</taxon>
        <taxon>Pseudonocardiaceae</taxon>
        <taxon>Pseudonocardia</taxon>
    </lineage>
</organism>
<evidence type="ECO:0000313" key="1">
    <source>
        <dbReference type="EMBL" id="TQM01726.1"/>
    </source>
</evidence>
<dbReference type="EMBL" id="VFPA01000008">
    <property type="protein sequence ID" value="TQM01726.1"/>
    <property type="molecule type" value="Genomic_DNA"/>
</dbReference>
<dbReference type="RefSeq" id="WP_142064469.1">
    <property type="nucleotide sequence ID" value="NZ_VFPA01000008.1"/>
</dbReference>
<keyword evidence="2" id="KW-1185">Reference proteome</keyword>
<dbReference type="OrthoDB" id="9790035at2"/>
<protein>
    <recommendedName>
        <fullName evidence="3">2-polyprenyl-6-methoxyphenol hydroxylase-like FAD-dependent oxidoreductase</fullName>
    </recommendedName>
</protein>
<dbReference type="SUPFAM" id="SSF51905">
    <property type="entry name" value="FAD/NAD(P)-binding domain"/>
    <property type="match status" value="1"/>
</dbReference>
<dbReference type="AlphaFoldDB" id="A0A543CX89"/>
<accession>A0A543CX89</accession>